<feature type="compositionally biased region" description="Low complexity" evidence="1">
    <location>
        <begin position="710"/>
        <end position="719"/>
    </location>
</feature>
<evidence type="ECO:0008006" key="5">
    <source>
        <dbReference type="Google" id="ProtNLM"/>
    </source>
</evidence>
<evidence type="ECO:0000256" key="2">
    <source>
        <dbReference type="SAM" id="Phobius"/>
    </source>
</evidence>
<protein>
    <recommendedName>
        <fullName evidence="5">Calmodulin</fullName>
    </recommendedName>
</protein>
<feature type="compositionally biased region" description="Low complexity" evidence="1">
    <location>
        <begin position="874"/>
        <end position="895"/>
    </location>
</feature>
<keyword evidence="2" id="KW-1133">Transmembrane helix</keyword>
<feature type="region of interest" description="Disordered" evidence="1">
    <location>
        <begin position="868"/>
        <end position="915"/>
    </location>
</feature>
<accession>A0A7S0TDG2</accession>
<feature type="region of interest" description="Disordered" evidence="1">
    <location>
        <begin position="493"/>
        <end position="515"/>
    </location>
</feature>
<feature type="compositionally biased region" description="Low complexity" evidence="1">
    <location>
        <begin position="291"/>
        <end position="337"/>
    </location>
</feature>
<feature type="region of interest" description="Disordered" evidence="1">
    <location>
        <begin position="609"/>
        <end position="645"/>
    </location>
</feature>
<feature type="region of interest" description="Disordered" evidence="1">
    <location>
        <begin position="1077"/>
        <end position="1176"/>
    </location>
</feature>
<evidence type="ECO:0000256" key="3">
    <source>
        <dbReference type="SAM" id="SignalP"/>
    </source>
</evidence>
<feature type="signal peptide" evidence="3">
    <location>
        <begin position="1"/>
        <end position="35"/>
    </location>
</feature>
<feature type="compositionally biased region" description="Polar residues" evidence="1">
    <location>
        <begin position="1156"/>
        <end position="1167"/>
    </location>
</feature>
<feature type="chain" id="PRO_5030960856" description="Calmodulin" evidence="3">
    <location>
        <begin position="36"/>
        <end position="1176"/>
    </location>
</feature>
<proteinExistence type="predicted"/>
<feature type="compositionally biased region" description="Polar residues" evidence="1">
    <location>
        <begin position="815"/>
        <end position="837"/>
    </location>
</feature>
<sequence>MMRHRQHRNNICSSGAMSTALRWCLLATATIYATTKPMTVSAEDADIFFTREETEAISAQCENLDYVTGPLYASDADGNGVLSQDEFVVFTDIVSGGWLSDMGVADSFQDMPLVLQEANVVLTCLCELYSTEPWGQPGCCDNTATSGIRTNGSGPDEKPDTVQLEYLTYVCGTMSETLGRLNAKLVAPPSSAPSDHPSASPSMKPTMTPTVQPSLSPVTAGPTASPSDSPTTSSPTGSPTSLSPTGSPTSLSPTGSPSTLTPTLTPTSSPVTSSPTMAPIASPTMSPIDPGSPTKTPTASPSVSSSEAPSTIPSVAPTLSTAPTAAPSVTASSEPSASFPPTISSVPTLFSGEFPLPVNFVQYLDGEVTAESIMEGETNQVKAMMEVALLKLANLVIEELNNGSRRELMLRRRELLVKEATNATVTDVKDIQCTPGLPGNATTEDECLAWDANIILEMINEADPNERANEIRQIMLSRLASGWLDDDENFNQEEALKPPTDGNGDGNGDGDGTDAINTEVKELNQNPLSVGGMVGIALASLVLVLLVALFAVNRAGRREDATEERNSVKDSDTLANDLDPVPTDDISEVTETFSYNSGAYLLHGQKDSSGGSALGKLPDESEDESFYDPSVGGDEEGGYIDPTVNESSQNASYLAAMGAASTLVASTSRKTPRSSPTEDSSFFSPDSTASSAAALGSSPASAGSGGGAGTTSAGGSSGEGISSGAVAGIGGAVALTAGAVAAGAYMATKKDENDEEDYIGEIEPMENETPMTSNSQMDELDVAIEAGDWGHVGALAAVLAAEGRRTPPQGLKSPRSITSGDGASSRSRGTSTNQSMDQARAAEIDKLVEAGDWQGVVLAAARFEADQTMDGESHSATSASRSSRWSGSGRSSASGTQRSFGTTDHSSHGAGRSQAEIRAEVEALVRRVVPEEADNVDEMLNQFKGREEELVETLRRMQERAIASRARLAVQKSVKLEAKARARSASVKTIASQGSSKELEQAIEEGNWLAVGQAAQKISDQNEGGLSVEDKERLRQKISQSPAMNNQAFSTESVNLDELIEKGDWSGVIAAAKAASEGASASNAGNISKEEQDALAQASMWQEIANQSKQDGGPDSSGAGDAADWAISRSLNALNTPAGEMQSRTINDIADEESSDASQYESASYSRSPDYKGSMV</sequence>
<dbReference type="EMBL" id="HBFJ01000239">
    <property type="protein sequence ID" value="CAD8733028.1"/>
    <property type="molecule type" value="Transcribed_RNA"/>
</dbReference>
<keyword evidence="2" id="KW-0472">Membrane</keyword>
<feature type="compositionally biased region" description="Low complexity" evidence="1">
    <location>
        <begin position="1111"/>
        <end position="1126"/>
    </location>
</feature>
<reference evidence="4" key="1">
    <citation type="submission" date="2021-01" db="EMBL/GenBank/DDBJ databases">
        <authorList>
            <person name="Corre E."/>
            <person name="Pelletier E."/>
            <person name="Niang G."/>
            <person name="Scheremetjew M."/>
            <person name="Finn R."/>
            <person name="Kale V."/>
            <person name="Holt S."/>
            <person name="Cochrane G."/>
            <person name="Meng A."/>
            <person name="Brown T."/>
            <person name="Cohen L."/>
        </authorList>
    </citation>
    <scope>NUCLEOTIDE SEQUENCE</scope>
    <source>
        <strain evidence="4">SM1012Hels-07</strain>
    </source>
</reference>
<keyword evidence="2" id="KW-0812">Transmembrane</keyword>
<keyword evidence="3" id="KW-0732">Signal</keyword>
<organism evidence="4">
    <name type="scientific">Skeletonema marinoi</name>
    <dbReference type="NCBI Taxonomy" id="267567"/>
    <lineage>
        <taxon>Eukaryota</taxon>
        <taxon>Sar</taxon>
        <taxon>Stramenopiles</taxon>
        <taxon>Ochrophyta</taxon>
        <taxon>Bacillariophyta</taxon>
        <taxon>Coscinodiscophyceae</taxon>
        <taxon>Thalassiosirophycidae</taxon>
        <taxon>Thalassiosirales</taxon>
        <taxon>Skeletonemataceae</taxon>
        <taxon>Skeletonema</taxon>
        <taxon>Skeletonema marinoi-dohrnii complex</taxon>
    </lineage>
</organism>
<feature type="region of interest" description="Disordered" evidence="1">
    <location>
        <begin position="803"/>
        <end position="838"/>
    </location>
</feature>
<feature type="compositionally biased region" description="Low complexity" evidence="1">
    <location>
        <begin position="1077"/>
        <end position="1087"/>
    </location>
</feature>
<evidence type="ECO:0000256" key="1">
    <source>
        <dbReference type="SAM" id="MobiDB-lite"/>
    </source>
</evidence>
<feature type="compositionally biased region" description="Low complexity" evidence="1">
    <location>
        <begin position="187"/>
        <end position="202"/>
    </location>
</feature>
<feature type="compositionally biased region" description="Low complexity" evidence="1">
    <location>
        <begin position="666"/>
        <end position="702"/>
    </location>
</feature>
<feature type="compositionally biased region" description="Basic and acidic residues" evidence="1">
    <location>
        <begin position="557"/>
        <end position="572"/>
    </location>
</feature>
<gene>
    <name evidence="4" type="ORF">SMAR0319_LOCUS177</name>
</gene>
<dbReference type="AlphaFoldDB" id="A0A7S0TDG2"/>
<feature type="region of interest" description="Disordered" evidence="1">
    <location>
        <begin position="665"/>
        <end position="719"/>
    </location>
</feature>
<feature type="region of interest" description="Disordered" evidence="1">
    <location>
        <begin position="186"/>
        <end position="339"/>
    </location>
</feature>
<feature type="compositionally biased region" description="Low complexity" evidence="1">
    <location>
        <begin position="219"/>
        <end position="276"/>
    </location>
</feature>
<dbReference type="InterPro" id="IPR018247">
    <property type="entry name" value="EF_Hand_1_Ca_BS"/>
</dbReference>
<evidence type="ECO:0000313" key="4">
    <source>
        <dbReference type="EMBL" id="CAD8733028.1"/>
    </source>
</evidence>
<feature type="compositionally biased region" description="Polar residues" evidence="1">
    <location>
        <begin position="203"/>
        <end position="217"/>
    </location>
</feature>
<feature type="region of interest" description="Disordered" evidence="1">
    <location>
        <begin position="557"/>
        <end position="583"/>
    </location>
</feature>
<name>A0A7S0TDG2_9STRA</name>
<dbReference type="PROSITE" id="PS00018">
    <property type="entry name" value="EF_HAND_1"/>
    <property type="match status" value="1"/>
</dbReference>
<feature type="transmembrane region" description="Helical" evidence="2">
    <location>
        <begin position="530"/>
        <end position="552"/>
    </location>
</feature>